<protein>
    <recommendedName>
        <fullName evidence="1">DUF569 domain-containing protein</fullName>
    </recommendedName>
</protein>
<evidence type="ECO:0000259" key="1">
    <source>
        <dbReference type="Pfam" id="PF04601"/>
    </source>
</evidence>
<accession>A0AA35ZJH8</accession>
<dbReference type="PANTHER" id="PTHR31205">
    <property type="entry name" value="ACTIN CROSS-LINKING PROTEIN (DUF569)"/>
    <property type="match status" value="1"/>
</dbReference>
<dbReference type="PANTHER" id="PTHR31205:SF77">
    <property type="entry name" value="CROSS-LINKING PROTEIN, PUTATIVE (DUF569)-RELATED"/>
    <property type="match status" value="1"/>
</dbReference>
<name>A0AA35ZJH8_LACSI</name>
<dbReference type="Pfam" id="PF04601">
    <property type="entry name" value="DUF569"/>
    <property type="match status" value="1"/>
</dbReference>
<evidence type="ECO:0000313" key="3">
    <source>
        <dbReference type="Proteomes" id="UP001177003"/>
    </source>
</evidence>
<sequence>MQLFRKAKKIRLRSVKDKYLVADDDEETVFQDRDGSSEKAEWVVYTAGKNHIRFKSCYGKYLMASNTPFLQGVKGKKVIQTELKPDLDGSVNWEPVRDGFQVRLKTHTGSFLRPNGGVPPWRNTITHDTPRRSKTREKVLWDIETVESLPSYQKGD</sequence>
<dbReference type="CDD" id="cd23340">
    <property type="entry name" value="beta-trefoil_FSCN_ACP-like"/>
    <property type="match status" value="1"/>
</dbReference>
<organism evidence="2 3">
    <name type="scientific">Lactuca saligna</name>
    <name type="common">Willowleaf lettuce</name>
    <dbReference type="NCBI Taxonomy" id="75948"/>
    <lineage>
        <taxon>Eukaryota</taxon>
        <taxon>Viridiplantae</taxon>
        <taxon>Streptophyta</taxon>
        <taxon>Embryophyta</taxon>
        <taxon>Tracheophyta</taxon>
        <taxon>Spermatophyta</taxon>
        <taxon>Magnoliopsida</taxon>
        <taxon>eudicotyledons</taxon>
        <taxon>Gunneridae</taxon>
        <taxon>Pentapetalae</taxon>
        <taxon>asterids</taxon>
        <taxon>campanulids</taxon>
        <taxon>Asterales</taxon>
        <taxon>Asteraceae</taxon>
        <taxon>Cichorioideae</taxon>
        <taxon>Cichorieae</taxon>
        <taxon>Lactucinae</taxon>
        <taxon>Lactuca</taxon>
    </lineage>
</organism>
<dbReference type="InterPro" id="IPR007679">
    <property type="entry name" value="DUF569"/>
</dbReference>
<proteinExistence type="predicted"/>
<dbReference type="EMBL" id="OX465083">
    <property type="protein sequence ID" value="CAI9293299.1"/>
    <property type="molecule type" value="Genomic_DNA"/>
</dbReference>
<dbReference type="Proteomes" id="UP001177003">
    <property type="component" value="Chromosome 7"/>
</dbReference>
<dbReference type="AlphaFoldDB" id="A0AA35ZJH8"/>
<keyword evidence="3" id="KW-1185">Reference proteome</keyword>
<dbReference type="SUPFAM" id="SSF50405">
    <property type="entry name" value="Actin-crosslinking proteins"/>
    <property type="match status" value="1"/>
</dbReference>
<dbReference type="FunFam" id="2.80.10.50:FF:000067">
    <property type="entry name" value="BnaC05g19630D protein"/>
    <property type="match status" value="1"/>
</dbReference>
<dbReference type="Gene3D" id="2.80.10.50">
    <property type="match status" value="1"/>
</dbReference>
<dbReference type="InterPro" id="IPR008999">
    <property type="entry name" value="Actin-crosslinking"/>
</dbReference>
<evidence type="ECO:0000313" key="2">
    <source>
        <dbReference type="EMBL" id="CAI9293299.1"/>
    </source>
</evidence>
<reference evidence="2" key="1">
    <citation type="submission" date="2023-04" db="EMBL/GenBank/DDBJ databases">
        <authorList>
            <person name="Vijverberg K."/>
            <person name="Xiong W."/>
            <person name="Schranz E."/>
        </authorList>
    </citation>
    <scope>NUCLEOTIDE SEQUENCE</scope>
</reference>
<feature type="domain" description="DUF569" evidence="1">
    <location>
        <begin position="1"/>
        <end position="141"/>
    </location>
</feature>
<gene>
    <name evidence="2" type="ORF">LSALG_LOCUS32325</name>
</gene>